<gene>
    <name evidence="2" type="ORF">BST86_08205</name>
</gene>
<comment type="function">
    <text evidence="1">Toxic component of a type II toxin-antitoxin (TA) system.</text>
</comment>
<dbReference type="GO" id="GO:0003746">
    <property type="term" value="F:translation elongation factor activity"/>
    <property type="evidence" value="ECO:0007669"/>
    <property type="project" value="UniProtKB-KW"/>
</dbReference>
<sequence>MKQNDIYEAYLDPVVGSEQGGRRPVVIVSGNLINENAANILTCPLTSSLKYYEGNPILEPTRSNGLGKTSEVMVFQIRSVSKERLKRKIGKISNQQMDQIKQTLVKLMNY</sequence>
<dbReference type="EMBL" id="MQUC01000003">
    <property type="protein sequence ID" value="PRP67083.1"/>
    <property type="molecule type" value="Genomic_DNA"/>
</dbReference>
<dbReference type="EC" id="3.1.-.-" evidence="1"/>
<reference evidence="2 3" key="1">
    <citation type="submission" date="2016-11" db="EMBL/GenBank/DDBJ databases">
        <title>Trade-off between light-utilization and light-protection in marine flavobacteria.</title>
        <authorList>
            <person name="Kumagai Y."/>
        </authorList>
    </citation>
    <scope>NUCLEOTIDE SEQUENCE [LARGE SCALE GENOMIC DNA]</scope>
    <source>
        <strain evidence="2 3">JCM 17109</strain>
    </source>
</reference>
<keyword evidence="2" id="KW-0648">Protein biosynthesis</keyword>
<evidence type="ECO:0000313" key="2">
    <source>
        <dbReference type="EMBL" id="PRP67083.1"/>
    </source>
</evidence>
<name>A0A2S9WUD2_9FLAO</name>
<dbReference type="GO" id="GO:0004521">
    <property type="term" value="F:RNA endonuclease activity"/>
    <property type="evidence" value="ECO:0007669"/>
    <property type="project" value="TreeGrafter"/>
</dbReference>
<evidence type="ECO:0000313" key="3">
    <source>
        <dbReference type="Proteomes" id="UP000239532"/>
    </source>
</evidence>
<organism evidence="2 3">
    <name type="scientific">Nonlabens agnitus</name>
    <dbReference type="NCBI Taxonomy" id="870484"/>
    <lineage>
        <taxon>Bacteria</taxon>
        <taxon>Pseudomonadati</taxon>
        <taxon>Bacteroidota</taxon>
        <taxon>Flavobacteriia</taxon>
        <taxon>Flavobacteriales</taxon>
        <taxon>Flavobacteriaceae</taxon>
        <taxon>Nonlabens</taxon>
    </lineage>
</organism>
<keyword evidence="1" id="KW-0378">Hydrolase</keyword>
<comment type="similarity">
    <text evidence="1">Belongs to the PemK/MazF family.</text>
</comment>
<dbReference type="RefSeq" id="WP_105982857.1">
    <property type="nucleotide sequence ID" value="NZ_MQUC01000003.1"/>
</dbReference>
<dbReference type="SUPFAM" id="SSF50118">
    <property type="entry name" value="Cell growth inhibitor/plasmid maintenance toxic component"/>
    <property type="match status" value="1"/>
</dbReference>
<proteinExistence type="inferred from homology"/>
<dbReference type="PIRSF" id="PIRSF033490">
    <property type="entry name" value="MazF"/>
    <property type="match status" value="1"/>
</dbReference>
<dbReference type="OrthoDB" id="9808744at2"/>
<protein>
    <recommendedName>
        <fullName evidence="1">mRNA interferase</fullName>
        <ecNumber evidence="1">3.1.-.-</ecNumber>
    </recommendedName>
</protein>
<dbReference type="Proteomes" id="UP000239532">
    <property type="component" value="Unassembled WGS sequence"/>
</dbReference>
<dbReference type="Gene3D" id="2.30.30.110">
    <property type="match status" value="1"/>
</dbReference>
<dbReference type="PANTHER" id="PTHR33988:SF2">
    <property type="entry name" value="ENDORIBONUCLEASE MAZF"/>
    <property type="match status" value="1"/>
</dbReference>
<keyword evidence="1" id="KW-0255">Endonuclease</keyword>
<keyword evidence="1" id="KW-0540">Nuclease</keyword>
<dbReference type="PANTHER" id="PTHR33988">
    <property type="entry name" value="ENDORIBONUCLEASE MAZF-RELATED"/>
    <property type="match status" value="1"/>
</dbReference>
<dbReference type="GO" id="GO:0016787">
    <property type="term" value="F:hydrolase activity"/>
    <property type="evidence" value="ECO:0007669"/>
    <property type="project" value="UniProtKB-KW"/>
</dbReference>
<dbReference type="Pfam" id="PF02452">
    <property type="entry name" value="PemK_toxin"/>
    <property type="match status" value="1"/>
</dbReference>
<dbReference type="GO" id="GO:0006402">
    <property type="term" value="P:mRNA catabolic process"/>
    <property type="evidence" value="ECO:0007669"/>
    <property type="project" value="TreeGrafter"/>
</dbReference>
<evidence type="ECO:0000256" key="1">
    <source>
        <dbReference type="PIRNR" id="PIRNR033490"/>
    </source>
</evidence>
<dbReference type="InterPro" id="IPR003477">
    <property type="entry name" value="PemK-like"/>
</dbReference>
<dbReference type="GO" id="GO:0003677">
    <property type="term" value="F:DNA binding"/>
    <property type="evidence" value="ECO:0007669"/>
    <property type="project" value="InterPro"/>
</dbReference>
<accession>A0A2S9WUD2</accession>
<comment type="caution">
    <text evidence="2">The sequence shown here is derived from an EMBL/GenBank/DDBJ whole genome shotgun (WGS) entry which is preliminary data.</text>
</comment>
<dbReference type="InterPro" id="IPR011067">
    <property type="entry name" value="Plasmid_toxin/cell-grow_inhib"/>
</dbReference>
<dbReference type="AlphaFoldDB" id="A0A2S9WUD2"/>
<keyword evidence="2" id="KW-0251">Elongation factor</keyword>
<dbReference type="GO" id="GO:0016075">
    <property type="term" value="P:rRNA catabolic process"/>
    <property type="evidence" value="ECO:0007669"/>
    <property type="project" value="TreeGrafter"/>
</dbReference>
<keyword evidence="3" id="KW-1185">Reference proteome</keyword>